<dbReference type="KEGG" id="app:CAP2UW1_1098"/>
<dbReference type="eggNOG" id="COG0457">
    <property type="taxonomic scope" value="Bacteria"/>
</dbReference>
<feature type="compositionally biased region" description="Polar residues" evidence="1">
    <location>
        <begin position="1"/>
        <end position="23"/>
    </location>
</feature>
<evidence type="ECO:0000256" key="1">
    <source>
        <dbReference type="SAM" id="MobiDB-lite"/>
    </source>
</evidence>
<gene>
    <name evidence="2" type="ordered locus">CAP2UW1_1098</name>
</gene>
<sequence>MSTKNRTSAPRTRSGASGTSVSPDSRARAVLEAGGYREAIELYKGLLKQERRSEWLDGLAASYAGRADELASKGMLPEALVVWRNRSSLCGKPLAEGPYVEWLLRAGEHHAALGLLTTVGDLPATTGTDLETRLAAVALTAPDSALAQLAADSPLRRHRAAALAALAACCGGDAADLDEQLRAIPFRSPYRDLRLILKALLLAGGNASRAGELIARVPADGPFEKLAAVVRAGVLPGTRWLSALLDLDEDGRLLLLEIKGCPENRRSLLLDVAEFAKVGMPPAPARVVELLLRRNRNLPATAARLCRRLLPYADKRLDEYRSAFGPLGAAEGESILALAAELRRAPERSERHWLRAAVLFSTRESAPLQAALILRHLFDLIVGNDDASDFDDECTGWLERSLELDPEDRDTHLKLIRIHRQAQDLKAARAAMETALARFANDSAVLLEAVEIALAGNAFKKAVTLAKRLLEIDPINSQARAVIGQAHLSHARKQIRAGRPDMAVKELDLADEWLASPNERRLSKLLRGLSASDARATALLREAVVELGGHLLASFHLMFESIRIGRPGTAELQRAAISLSGTPVDREVLAVMQAINVLGKSEKRALGTVLDTLREPLKYAADGDFSESERISICETLLRRGERMLLLAYADVGLQRWPERPVFVYLTTFAKHGPAALFAMSAREKAALERALEKASRDGDQRTVLRIRELIEPADFDQGDDPDDVVDLDAFDHPGEALFENPRALLEMMISLGNEQGLINMARDIVSAGEFRRLELAAGGDRRKLARMLIDHLVEVAPRLPAARSPDKAAKPAPRAPRSPRNKEPVPDDRQKGLFDD</sequence>
<accession>C7RQT4</accession>
<feature type="compositionally biased region" description="Basic and acidic residues" evidence="1">
    <location>
        <begin position="821"/>
        <end position="837"/>
    </location>
</feature>
<dbReference type="AlphaFoldDB" id="C7RQT4"/>
<dbReference type="HOGENOM" id="CLU_362406_0_0_4"/>
<dbReference type="SUPFAM" id="SSF48452">
    <property type="entry name" value="TPR-like"/>
    <property type="match status" value="1"/>
</dbReference>
<dbReference type="EMBL" id="CP001715">
    <property type="protein sequence ID" value="ACV34432.1"/>
    <property type="molecule type" value="Genomic_DNA"/>
</dbReference>
<name>C7RQT4_ACCRE</name>
<evidence type="ECO:0000313" key="2">
    <source>
        <dbReference type="EMBL" id="ACV34432.1"/>
    </source>
</evidence>
<feature type="region of interest" description="Disordered" evidence="1">
    <location>
        <begin position="1"/>
        <end position="26"/>
    </location>
</feature>
<dbReference type="Gene3D" id="1.25.40.10">
    <property type="entry name" value="Tetratricopeptide repeat domain"/>
    <property type="match status" value="1"/>
</dbReference>
<organism evidence="2">
    <name type="scientific">Accumulibacter regalis</name>
    <dbReference type="NCBI Taxonomy" id="522306"/>
    <lineage>
        <taxon>Bacteria</taxon>
        <taxon>Pseudomonadati</taxon>
        <taxon>Pseudomonadota</taxon>
        <taxon>Betaproteobacteria</taxon>
        <taxon>Candidatus Accumulibacter</taxon>
    </lineage>
</organism>
<protein>
    <submittedName>
        <fullName evidence="2">Uncharacterized protein</fullName>
    </submittedName>
</protein>
<proteinExistence type="predicted"/>
<dbReference type="STRING" id="522306.CAP2UW1_1098"/>
<reference evidence="2" key="2">
    <citation type="submission" date="2009-09" db="EMBL/GenBank/DDBJ databases">
        <title>Complete sequence of chromosome of Candidatus Accumulibacter phosphatis clade IIA str. UW-1.</title>
        <authorList>
            <consortium name="US DOE Joint Genome Institute"/>
            <person name="Martin H.G."/>
            <person name="Ivanova N."/>
            <person name="Kunin V."/>
            <person name="Warnecke F."/>
            <person name="Barry K."/>
            <person name="He S."/>
            <person name="Salamov A."/>
            <person name="Szeto E."/>
            <person name="Dalin E."/>
            <person name="Pangilinan J.L."/>
            <person name="Lapidus A."/>
            <person name="Lowry S."/>
            <person name="Kyrpides N.C."/>
            <person name="McMahon K.D."/>
            <person name="Hugenholtz P."/>
        </authorList>
    </citation>
    <scope>NUCLEOTIDE SEQUENCE [LARGE SCALE GENOMIC DNA]</scope>
    <source>
        <strain evidence="2">UW-1</strain>
    </source>
</reference>
<reference evidence="2" key="1">
    <citation type="submission" date="2009-08" db="EMBL/GenBank/DDBJ databases">
        <authorList>
            <consortium name="US DOE Joint Genome Institute"/>
            <person name="Lucas S."/>
            <person name="Copeland A."/>
            <person name="Lapidus A."/>
            <person name="Glavina del Rio T."/>
            <person name="Dalin E."/>
            <person name="Tice H."/>
            <person name="Bruce D."/>
            <person name="Barry K."/>
            <person name="Pitluck S."/>
            <person name="Lowry S."/>
            <person name="Larimer F."/>
            <person name="Land M."/>
            <person name="Hauser L."/>
            <person name="Kyrpides N."/>
            <person name="Ivanova N."/>
            <person name="McMahon K.D."/>
            <person name="Hugenholtz P."/>
        </authorList>
    </citation>
    <scope>NUCLEOTIDE SEQUENCE</scope>
    <source>
        <strain evidence="2">UW-1</strain>
    </source>
</reference>
<dbReference type="InterPro" id="IPR011990">
    <property type="entry name" value="TPR-like_helical_dom_sf"/>
</dbReference>
<feature type="region of interest" description="Disordered" evidence="1">
    <location>
        <begin position="800"/>
        <end position="837"/>
    </location>
</feature>